<proteinExistence type="predicted"/>
<feature type="compositionally biased region" description="Basic and acidic residues" evidence="1">
    <location>
        <begin position="21"/>
        <end position="32"/>
    </location>
</feature>
<sequence length="136" mass="15800">MSAHQTLQDLDDEDESIIPPESDKKIPQHEQEESVMAVHSDTYHCHDFKQQLLQKIKSTKTHSELELIHILKQLGKAFSNKKADIYLYYDHAKLMASKLGLQTHTLNREELLNHLAYIHRNHCNIGLVKINDSTYL</sequence>
<dbReference type="EMBL" id="GL636523">
    <property type="protein sequence ID" value="EFW13314.1"/>
    <property type="molecule type" value="Genomic_DNA"/>
</dbReference>
<reference evidence="3" key="1">
    <citation type="journal article" date="2010" name="Genome Res.">
        <title>Population genomic sequencing of Coccidioides fungi reveals recent hybridization and transposon control.</title>
        <authorList>
            <person name="Neafsey D.E."/>
            <person name="Barker B.M."/>
            <person name="Sharpton T.J."/>
            <person name="Stajich J.E."/>
            <person name="Park D.J."/>
            <person name="Whiston E."/>
            <person name="Hung C.-Y."/>
            <person name="McMahan C."/>
            <person name="White J."/>
            <person name="Sykes S."/>
            <person name="Heiman D."/>
            <person name="Young S."/>
            <person name="Zeng Q."/>
            <person name="Abouelleil A."/>
            <person name="Aftuck L."/>
            <person name="Bessette D."/>
            <person name="Brown A."/>
            <person name="FitzGerald M."/>
            <person name="Lui A."/>
            <person name="Macdonald J.P."/>
            <person name="Priest M."/>
            <person name="Orbach M.J."/>
            <person name="Galgiani J.N."/>
            <person name="Kirkland T.N."/>
            <person name="Cole G.T."/>
            <person name="Birren B.W."/>
            <person name="Henn M.R."/>
            <person name="Taylor J.W."/>
            <person name="Rounsley S.D."/>
        </authorList>
    </citation>
    <scope>NUCLEOTIDE SEQUENCE [LARGE SCALE GENOMIC DNA]</scope>
    <source>
        <strain evidence="3">RMSCC 757 / Silveira</strain>
    </source>
</reference>
<dbReference type="HOGENOM" id="CLU_1875254_0_0_1"/>
<keyword evidence="3" id="KW-1185">Reference proteome</keyword>
<dbReference type="Proteomes" id="UP000002497">
    <property type="component" value="Unassembled WGS sequence"/>
</dbReference>
<evidence type="ECO:0000313" key="2">
    <source>
        <dbReference type="EMBL" id="EFW13314.1"/>
    </source>
</evidence>
<dbReference type="AlphaFoldDB" id="E9DJR2"/>
<feature type="region of interest" description="Disordered" evidence="1">
    <location>
        <begin position="1"/>
        <end position="32"/>
    </location>
</feature>
<evidence type="ECO:0000256" key="1">
    <source>
        <dbReference type="SAM" id="MobiDB-lite"/>
    </source>
</evidence>
<protein>
    <submittedName>
        <fullName evidence="2">Uncharacterized protein</fullName>
    </submittedName>
</protein>
<dbReference type="VEuPathDB" id="FungiDB:D8B26_007018"/>
<organism evidence="3">
    <name type="scientific">Coccidioides posadasii (strain RMSCC 757 / Silveira)</name>
    <name type="common">Valley fever fungus</name>
    <dbReference type="NCBI Taxonomy" id="443226"/>
    <lineage>
        <taxon>Eukaryota</taxon>
        <taxon>Fungi</taxon>
        <taxon>Dikarya</taxon>
        <taxon>Ascomycota</taxon>
        <taxon>Pezizomycotina</taxon>
        <taxon>Eurotiomycetes</taxon>
        <taxon>Eurotiomycetidae</taxon>
        <taxon>Onygenales</taxon>
        <taxon>Onygenaceae</taxon>
        <taxon>Coccidioides</taxon>
    </lineage>
</organism>
<name>E9DJR2_COCPS</name>
<gene>
    <name evidence="2" type="ORF">CPSG_10061</name>
</gene>
<dbReference type="VEuPathDB" id="FungiDB:CPSG_10061"/>
<evidence type="ECO:0000313" key="3">
    <source>
        <dbReference type="Proteomes" id="UP000002497"/>
    </source>
</evidence>
<reference evidence="3" key="2">
    <citation type="submission" date="2010-03" db="EMBL/GenBank/DDBJ databases">
        <title>The genome sequence of Coccidioides posadasii strain Silveira.</title>
        <authorList>
            <consortium name="The Broad Institute Genome Sequencing Center for Infectious Disease"/>
            <person name="Neafsey D."/>
            <person name="Orbach M."/>
            <person name="Henn M.R."/>
            <person name="Cole G.T."/>
            <person name="Galgiani J."/>
            <person name="Gardner M.J."/>
            <person name="Kirkland T.N."/>
            <person name="Taylor J.W."/>
            <person name="Young S.K."/>
            <person name="Zeng Q."/>
            <person name="Koehrsen M."/>
            <person name="Alvarado L."/>
            <person name="Berlin A."/>
            <person name="Borenstein D."/>
            <person name="Chapman S.B."/>
            <person name="Chen Z."/>
            <person name="Engels R."/>
            <person name="Freedman E."/>
            <person name="Gellesch M."/>
            <person name="Goldberg J."/>
            <person name="Griggs A."/>
            <person name="Gujja S."/>
            <person name="Heilman E."/>
            <person name="Heiman D."/>
            <person name="Howarth C."/>
            <person name="Jen D."/>
            <person name="Larson L."/>
            <person name="Mehta T."/>
            <person name="Neiman D."/>
            <person name="Park D."/>
            <person name="Pearson M."/>
            <person name="Richards J."/>
            <person name="Roberts A."/>
            <person name="Saif S."/>
            <person name="Shea T."/>
            <person name="Shenoy N."/>
            <person name="Sisk P."/>
            <person name="Stolte C."/>
            <person name="Sykes S."/>
            <person name="Walk T."/>
            <person name="White J."/>
            <person name="Yandava C."/>
            <person name="Haas B."/>
            <person name="Nusbaum C."/>
            <person name="Birren B."/>
        </authorList>
    </citation>
    <scope>NUCLEOTIDE SEQUENCE [LARGE SCALE GENOMIC DNA]</scope>
    <source>
        <strain evidence="3">RMSCC 757 / Silveira</strain>
    </source>
</reference>
<accession>E9DJR2</accession>